<evidence type="ECO:0000256" key="8">
    <source>
        <dbReference type="SAM" id="Phobius"/>
    </source>
</evidence>
<keyword evidence="4" id="KW-0547">Nucleotide-binding</keyword>
<dbReference type="SUPFAM" id="SSF47384">
    <property type="entry name" value="Homodimeric domain of signal transducing histidine kinase"/>
    <property type="match status" value="1"/>
</dbReference>
<comment type="catalytic activity">
    <reaction evidence="1">
        <text>ATP + protein L-histidine = ADP + protein N-phospho-L-histidine.</text>
        <dbReference type="EC" id="2.7.13.3"/>
    </reaction>
</comment>
<keyword evidence="6" id="KW-0067">ATP-binding</keyword>
<dbReference type="SUPFAM" id="SSF55874">
    <property type="entry name" value="ATPase domain of HSP90 chaperone/DNA topoisomerase II/histidine kinase"/>
    <property type="match status" value="1"/>
</dbReference>
<keyword evidence="5 10" id="KW-0418">Kinase</keyword>
<keyword evidence="8" id="KW-0472">Membrane</keyword>
<dbReference type="PROSITE" id="PS50109">
    <property type="entry name" value="HIS_KIN"/>
    <property type="match status" value="1"/>
</dbReference>
<keyword evidence="8" id="KW-1133">Transmembrane helix</keyword>
<dbReference type="GO" id="GO:0004673">
    <property type="term" value="F:protein histidine kinase activity"/>
    <property type="evidence" value="ECO:0007669"/>
    <property type="project" value="UniProtKB-EC"/>
</dbReference>
<dbReference type="Proteomes" id="UP001180487">
    <property type="component" value="Unassembled WGS sequence"/>
</dbReference>
<dbReference type="InterPro" id="IPR036097">
    <property type="entry name" value="HisK_dim/P_sf"/>
</dbReference>
<feature type="transmembrane region" description="Helical" evidence="8">
    <location>
        <begin position="38"/>
        <end position="57"/>
    </location>
</feature>
<dbReference type="Pfam" id="PF25323">
    <property type="entry name" value="6TM_PilS"/>
    <property type="match status" value="1"/>
</dbReference>
<evidence type="ECO:0000256" key="4">
    <source>
        <dbReference type="ARBA" id="ARBA00022741"/>
    </source>
</evidence>
<dbReference type="CDD" id="cd00082">
    <property type="entry name" value="HisKA"/>
    <property type="match status" value="1"/>
</dbReference>
<evidence type="ECO:0000256" key="1">
    <source>
        <dbReference type="ARBA" id="ARBA00000085"/>
    </source>
</evidence>
<dbReference type="InterPro" id="IPR035965">
    <property type="entry name" value="PAS-like_dom_sf"/>
</dbReference>
<proteinExistence type="predicted"/>
<dbReference type="Gene3D" id="1.10.287.130">
    <property type="match status" value="1"/>
</dbReference>
<keyword evidence="11" id="KW-1185">Reference proteome</keyword>
<evidence type="ECO:0000256" key="6">
    <source>
        <dbReference type="ARBA" id="ARBA00022840"/>
    </source>
</evidence>
<dbReference type="InterPro" id="IPR003594">
    <property type="entry name" value="HATPase_dom"/>
</dbReference>
<organism evidence="10 11">
    <name type="scientific">Rhodoferax ferrireducens</name>
    <dbReference type="NCBI Taxonomy" id="192843"/>
    <lineage>
        <taxon>Bacteria</taxon>
        <taxon>Pseudomonadati</taxon>
        <taxon>Pseudomonadota</taxon>
        <taxon>Betaproteobacteria</taxon>
        <taxon>Burkholderiales</taxon>
        <taxon>Comamonadaceae</taxon>
        <taxon>Rhodoferax</taxon>
    </lineage>
</organism>
<feature type="transmembrane region" description="Helical" evidence="8">
    <location>
        <begin position="6"/>
        <end position="31"/>
    </location>
</feature>
<dbReference type="RefSeq" id="WP_310377191.1">
    <property type="nucleotide sequence ID" value="NZ_JAVDXT010000008.1"/>
</dbReference>
<dbReference type="SMART" id="SM00388">
    <property type="entry name" value="HisKA"/>
    <property type="match status" value="1"/>
</dbReference>
<dbReference type="InterPro" id="IPR050351">
    <property type="entry name" value="BphY/WalK/GraS-like"/>
</dbReference>
<dbReference type="InterPro" id="IPR005467">
    <property type="entry name" value="His_kinase_dom"/>
</dbReference>
<keyword evidence="3 10" id="KW-0808">Transferase</keyword>
<dbReference type="Pfam" id="PF00512">
    <property type="entry name" value="HisKA"/>
    <property type="match status" value="1"/>
</dbReference>
<dbReference type="EC" id="2.7.13.3" evidence="2"/>
<protein>
    <recommendedName>
        <fullName evidence="2">histidine kinase</fullName>
        <ecNumber evidence="2">2.7.13.3</ecNumber>
    </recommendedName>
</protein>
<feature type="transmembrane region" description="Helical" evidence="8">
    <location>
        <begin position="102"/>
        <end position="128"/>
    </location>
</feature>
<sequence length="552" mass="60869">MALARVWYGFMTARVTIALAILLLHSSLLALGQPIPPWLLLFCLAYFASALLLRLSTRPSQTESPSAKFWIGTVGIDAVVFSALQLMQLGGINYSPLLGLPVLLAAVLGSRIMALGTAAGMTLLLLLLDTWRIATHQVGDETTLLVQSGLTGMGYFILAFLVNQLAARLVREEQLARRSQMDVRLQTHVNELVIEALTDGVLVVDASGATRAANPAARLLLGTDGGTDRTPLQLGSEPGWRALLALAQKTFGDETAQQADIRVQYPGKSPRRVRVRTRLTVAHEVQAESLCVMFLHDLREMEARLRTEKMAAMGRMSAAVAHEIRNPLAAISQANALLEEDLSDPAQQRLTAMVRQNALRLSKIVDEVLEIARVPQHAIQRSTPMQTQLDEATESICRDWSLHDRARRQVQVTPGTLGLPVDFDPEHLRRVLVNLLDNALRYASNQADAIQVSTHLAANRQSGLQVWSDGPPMEQAVEQHLFEPFFSSESRSSGLGLYICRELCERHRATIGYQRAARMRDGLAVQGNEFFVQFRPPKPPARPAHPEDIQLV</sequence>
<dbReference type="InterPro" id="IPR003661">
    <property type="entry name" value="HisK_dim/P_dom"/>
</dbReference>
<dbReference type="Gene3D" id="3.30.565.10">
    <property type="entry name" value="Histidine kinase-like ATPase, C-terminal domain"/>
    <property type="match status" value="1"/>
</dbReference>
<dbReference type="SMART" id="SM00387">
    <property type="entry name" value="HATPase_c"/>
    <property type="match status" value="1"/>
</dbReference>
<dbReference type="InterPro" id="IPR036890">
    <property type="entry name" value="HATPase_C_sf"/>
</dbReference>
<evidence type="ECO:0000313" key="10">
    <source>
        <dbReference type="EMBL" id="MDR7380372.1"/>
    </source>
</evidence>
<dbReference type="PANTHER" id="PTHR42878:SF7">
    <property type="entry name" value="SENSOR HISTIDINE KINASE GLRK"/>
    <property type="match status" value="1"/>
</dbReference>
<accession>A0ABU2CGQ1</accession>
<name>A0ABU2CGQ1_9BURK</name>
<feature type="transmembrane region" description="Helical" evidence="8">
    <location>
        <begin position="148"/>
        <end position="170"/>
    </location>
</feature>
<evidence type="ECO:0000256" key="2">
    <source>
        <dbReference type="ARBA" id="ARBA00012438"/>
    </source>
</evidence>
<feature type="domain" description="Histidine kinase" evidence="9">
    <location>
        <begin position="319"/>
        <end position="538"/>
    </location>
</feature>
<reference evidence="10 11" key="1">
    <citation type="submission" date="2023-07" db="EMBL/GenBank/DDBJ databases">
        <title>Sorghum-associated microbial communities from plants grown in Nebraska, USA.</title>
        <authorList>
            <person name="Schachtman D."/>
        </authorList>
    </citation>
    <scope>NUCLEOTIDE SEQUENCE [LARGE SCALE GENOMIC DNA]</scope>
    <source>
        <strain evidence="10 11">BE313</strain>
    </source>
</reference>
<evidence type="ECO:0000259" key="9">
    <source>
        <dbReference type="PROSITE" id="PS50109"/>
    </source>
</evidence>
<dbReference type="PANTHER" id="PTHR42878">
    <property type="entry name" value="TWO-COMPONENT HISTIDINE KINASE"/>
    <property type="match status" value="1"/>
</dbReference>
<evidence type="ECO:0000313" key="11">
    <source>
        <dbReference type="Proteomes" id="UP001180487"/>
    </source>
</evidence>
<keyword evidence="7" id="KW-0902">Two-component regulatory system</keyword>
<dbReference type="EMBL" id="JAVDXT010000008">
    <property type="protein sequence ID" value="MDR7380372.1"/>
    <property type="molecule type" value="Genomic_DNA"/>
</dbReference>
<comment type="caution">
    <text evidence="10">The sequence shown here is derived from an EMBL/GenBank/DDBJ whole genome shotgun (WGS) entry which is preliminary data.</text>
</comment>
<evidence type="ECO:0000256" key="5">
    <source>
        <dbReference type="ARBA" id="ARBA00022777"/>
    </source>
</evidence>
<dbReference type="SUPFAM" id="SSF55785">
    <property type="entry name" value="PYP-like sensor domain (PAS domain)"/>
    <property type="match status" value="1"/>
</dbReference>
<gene>
    <name evidence="10" type="ORF">J2X19_005075</name>
</gene>
<feature type="transmembrane region" description="Helical" evidence="8">
    <location>
        <begin position="69"/>
        <end position="90"/>
    </location>
</feature>
<evidence type="ECO:0000256" key="7">
    <source>
        <dbReference type="ARBA" id="ARBA00023012"/>
    </source>
</evidence>
<evidence type="ECO:0000256" key="3">
    <source>
        <dbReference type="ARBA" id="ARBA00022679"/>
    </source>
</evidence>
<keyword evidence="8" id="KW-0812">Transmembrane</keyword>
<dbReference type="Pfam" id="PF02518">
    <property type="entry name" value="HATPase_c"/>
    <property type="match status" value="1"/>
</dbReference>